<dbReference type="GO" id="GO:0005886">
    <property type="term" value="C:plasma membrane"/>
    <property type="evidence" value="ECO:0007669"/>
    <property type="project" value="UniProtKB-SubCell"/>
</dbReference>
<protein>
    <submittedName>
        <fullName evidence="10">Lipopolysaccharide biosynthesis protein</fullName>
    </submittedName>
</protein>
<keyword evidence="11" id="KW-1185">Reference proteome</keyword>
<dbReference type="Pfam" id="PF13807">
    <property type="entry name" value="GNVR"/>
    <property type="match status" value="1"/>
</dbReference>
<keyword evidence="5 7" id="KW-0472">Membrane</keyword>
<dbReference type="GO" id="GO:0004713">
    <property type="term" value="F:protein tyrosine kinase activity"/>
    <property type="evidence" value="ECO:0007669"/>
    <property type="project" value="TreeGrafter"/>
</dbReference>
<evidence type="ECO:0000256" key="2">
    <source>
        <dbReference type="ARBA" id="ARBA00022475"/>
    </source>
</evidence>
<organism evidence="10 11">
    <name type="scientific">Spirosoma sordidisoli</name>
    <dbReference type="NCBI Taxonomy" id="2502893"/>
    <lineage>
        <taxon>Bacteria</taxon>
        <taxon>Pseudomonadati</taxon>
        <taxon>Bacteroidota</taxon>
        <taxon>Cytophagia</taxon>
        <taxon>Cytophagales</taxon>
        <taxon>Cytophagaceae</taxon>
        <taxon>Spirosoma</taxon>
    </lineage>
</organism>
<dbReference type="Proteomes" id="UP000290407">
    <property type="component" value="Unassembled WGS sequence"/>
</dbReference>
<dbReference type="InterPro" id="IPR032807">
    <property type="entry name" value="GNVR"/>
</dbReference>
<dbReference type="PANTHER" id="PTHR32309:SF13">
    <property type="entry name" value="FERRIC ENTEROBACTIN TRANSPORT PROTEIN FEPE"/>
    <property type="match status" value="1"/>
</dbReference>
<evidence type="ECO:0000313" key="10">
    <source>
        <dbReference type="EMBL" id="RYC72104.1"/>
    </source>
</evidence>
<keyword evidence="4 7" id="KW-1133">Transmembrane helix</keyword>
<evidence type="ECO:0000256" key="6">
    <source>
        <dbReference type="SAM" id="MobiDB-lite"/>
    </source>
</evidence>
<comment type="caution">
    <text evidence="10">The sequence shown here is derived from an EMBL/GenBank/DDBJ whole genome shotgun (WGS) entry which is preliminary data.</text>
</comment>
<comment type="subcellular location">
    <subcellularLocation>
        <location evidence="1">Cell membrane</location>
        <topology evidence="1">Multi-pass membrane protein</topology>
    </subcellularLocation>
</comment>
<evidence type="ECO:0000313" key="11">
    <source>
        <dbReference type="Proteomes" id="UP000290407"/>
    </source>
</evidence>
<feature type="region of interest" description="Disordered" evidence="6">
    <location>
        <begin position="372"/>
        <end position="393"/>
    </location>
</feature>
<keyword evidence="3 7" id="KW-0812">Transmembrane</keyword>
<name>A0A4Q2URD1_9BACT</name>
<dbReference type="PANTHER" id="PTHR32309">
    <property type="entry name" value="TYROSINE-PROTEIN KINASE"/>
    <property type="match status" value="1"/>
</dbReference>
<evidence type="ECO:0000256" key="4">
    <source>
        <dbReference type="ARBA" id="ARBA00022989"/>
    </source>
</evidence>
<dbReference type="InterPro" id="IPR003856">
    <property type="entry name" value="LPS_length_determ_N"/>
</dbReference>
<evidence type="ECO:0000256" key="3">
    <source>
        <dbReference type="ARBA" id="ARBA00022692"/>
    </source>
</evidence>
<reference evidence="10 11" key="1">
    <citation type="submission" date="2019-01" db="EMBL/GenBank/DDBJ databases">
        <title>Spirosoma flava sp. nov., a propanil-degrading bacterium isolated from herbicide-contaminated soil.</title>
        <authorList>
            <person name="Zhang L."/>
            <person name="Jiang J.-D."/>
        </authorList>
    </citation>
    <scope>NUCLEOTIDE SEQUENCE [LARGE SCALE GENOMIC DNA]</scope>
    <source>
        <strain evidence="10 11">TY50</strain>
    </source>
</reference>
<feature type="compositionally biased region" description="Basic and acidic residues" evidence="6">
    <location>
        <begin position="372"/>
        <end position="384"/>
    </location>
</feature>
<evidence type="ECO:0000256" key="5">
    <source>
        <dbReference type="ARBA" id="ARBA00023136"/>
    </source>
</evidence>
<accession>A0A4Q2URD1</accession>
<feature type="transmembrane region" description="Helical" evidence="7">
    <location>
        <begin position="340"/>
        <end position="359"/>
    </location>
</feature>
<feature type="transmembrane region" description="Helical" evidence="7">
    <location>
        <begin position="45"/>
        <end position="64"/>
    </location>
</feature>
<keyword evidence="2" id="KW-1003">Cell membrane</keyword>
<gene>
    <name evidence="10" type="ORF">EQG79_08295</name>
</gene>
<dbReference type="Pfam" id="PF02706">
    <property type="entry name" value="Wzz"/>
    <property type="match status" value="1"/>
</dbReference>
<dbReference type="AlphaFoldDB" id="A0A4Q2URD1"/>
<evidence type="ECO:0000259" key="8">
    <source>
        <dbReference type="Pfam" id="PF02706"/>
    </source>
</evidence>
<sequence length="393" mass="44104">MGVSVRRRGQNHPDLDTVTIHPKRLAWAELSPETSGRVLWANRRLVWLTGLAGALLGVAVALLLRPEYAAGARVMPELTDGSGDRIRQLASVAGFSGFDLSDGTDTETIRPDLYPNILQSTPFLLALIDQRVRLTQGDTTTVGQLIRPERSLVAQIGRWFGAGSRELAPPARVRPGQPIRLSMRQKALIEAVGERVSARFDTRSGIITITARMPDASASATVAQLAMDYLQQYVVGYRTEKARQDLLFYHRQLADARQRYQTAQLRLFRHNDQHQRLFLQTATLERQRLTDELTLAQGLYTELARRYEQARLKVQERTPVFKVLEPPTVPLERVSPKRTLLVLLFGLGGLALGAGYVLIRAMDWRSWLDRPVHKSDTDTPERTARTSAATNDR</sequence>
<proteinExistence type="predicted"/>
<feature type="domain" description="Tyrosine-protein kinase G-rich" evidence="9">
    <location>
        <begin position="288"/>
        <end position="362"/>
    </location>
</feature>
<dbReference type="EMBL" id="SBLB01000001">
    <property type="protein sequence ID" value="RYC72104.1"/>
    <property type="molecule type" value="Genomic_DNA"/>
</dbReference>
<evidence type="ECO:0000259" key="9">
    <source>
        <dbReference type="Pfam" id="PF13807"/>
    </source>
</evidence>
<evidence type="ECO:0000256" key="1">
    <source>
        <dbReference type="ARBA" id="ARBA00004651"/>
    </source>
</evidence>
<evidence type="ECO:0000256" key="7">
    <source>
        <dbReference type="SAM" id="Phobius"/>
    </source>
</evidence>
<feature type="domain" description="Polysaccharide chain length determinant N-terminal" evidence="8">
    <location>
        <begin position="37"/>
        <end position="129"/>
    </location>
</feature>
<dbReference type="InterPro" id="IPR050445">
    <property type="entry name" value="Bact_polysacc_biosynth/exp"/>
</dbReference>